<protein>
    <recommendedName>
        <fullName evidence="3">Phospholipase/carboxylesterase</fullName>
    </recommendedName>
</protein>
<evidence type="ECO:0008006" key="3">
    <source>
        <dbReference type="Google" id="ProtNLM"/>
    </source>
</evidence>
<organism evidence="1 2">
    <name type="scientific">Nitratireductor indicus C115</name>
    <dbReference type="NCBI Taxonomy" id="1231190"/>
    <lineage>
        <taxon>Bacteria</taxon>
        <taxon>Pseudomonadati</taxon>
        <taxon>Pseudomonadota</taxon>
        <taxon>Alphaproteobacteria</taxon>
        <taxon>Hyphomicrobiales</taxon>
        <taxon>Phyllobacteriaceae</taxon>
        <taxon>Nitratireductor</taxon>
    </lineage>
</organism>
<evidence type="ECO:0000313" key="2">
    <source>
        <dbReference type="Proteomes" id="UP000007374"/>
    </source>
</evidence>
<dbReference type="eggNOG" id="COG1073">
    <property type="taxonomic scope" value="Bacteria"/>
</dbReference>
<dbReference type="SUPFAM" id="SSF53474">
    <property type="entry name" value="alpha/beta-Hydrolases"/>
    <property type="match status" value="1"/>
</dbReference>
<comment type="caution">
    <text evidence="1">The sequence shown here is derived from an EMBL/GenBank/DDBJ whole genome shotgun (WGS) entry which is preliminary data.</text>
</comment>
<gene>
    <name evidence="1" type="ORF">NA8A_08854</name>
</gene>
<dbReference type="Proteomes" id="UP000007374">
    <property type="component" value="Unassembled WGS sequence"/>
</dbReference>
<dbReference type="InterPro" id="IPR029058">
    <property type="entry name" value="AB_hydrolase_fold"/>
</dbReference>
<sequence length="298" mass="33158">MTVLVLIRRWFFRVLLLLIEPLAGVSAHALELEHHKDRLFAYPKTIEASDGGARRVIDYREMRDINGRDAVPERRAHGQYVDTGVRAAQKDLALRGRVGIVRHFAVGRTEGARVIVIYLHGKGGNRRQGVDDFTFGGNFNRIKNLVVKSGGLYLSPDFSDFSQKGAGEIAALIEHYAKASPAARIVVACGSMGGAVCWALADGKASSRHLAGLMLLGAMWHERFLKSPGFAARIPVFFGHGSRDTVFPVERQEAFFRKIRAAAPGYPVRFVRFETGTHGTPIRMTDWRETINWMLSSR</sequence>
<dbReference type="EMBL" id="AMSI01000005">
    <property type="protein sequence ID" value="EKF42764.1"/>
    <property type="molecule type" value="Genomic_DNA"/>
</dbReference>
<reference evidence="1 2" key="1">
    <citation type="journal article" date="2012" name="J. Bacteriol.">
        <title>Genome Sequence of Nitratireductor indicus Type Strain C115.</title>
        <authorList>
            <person name="Lai Q."/>
            <person name="Li G."/>
            <person name="Yu Z."/>
            <person name="Shao Z."/>
        </authorList>
    </citation>
    <scope>NUCLEOTIDE SEQUENCE [LARGE SCALE GENOMIC DNA]</scope>
    <source>
        <strain evidence="1 2">C115</strain>
    </source>
</reference>
<dbReference type="Gene3D" id="3.40.50.1820">
    <property type="entry name" value="alpha/beta hydrolase"/>
    <property type="match status" value="1"/>
</dbReference>
<name>K2NXX8_9HYPH</name>
<dbReference type="PATRIC" id="fig|1231190.3.peg.1853"/>
<proteinExistence type="predicted"/>
<accession>K2NXX8</accession>
<dbReference type="RefSeq" id="WP_009450102.1">
    <property type="nucleotide sequence ID" value="NZ_AMSI01000005.1"/>
</dbReference>
<dbReference type="STRING" id="721133.SAMN05216176_103149"/>
<keyword evidence="2" id="KW-1185">Reference proteome</keyword>
<dbReference type="AlphaFoldDB" id="K2NXX8"/>
<evidence type="ECO:0000313" key="1">
    <source>
        <dbReference type="EMBL" id="EKF42764.1"/>
    </source>
</evidence>